<sequence length="34" mass="4075">MSEKEKKKNWLKRLMEWIIRGNEKAAREGNLCPS</sequence>
<accession>S0G222</accession>
<reference evidence="1 2" key="1">
    <citation type="journal article" date="2013" name="Genome Announc.">
        <title>Draft Genome Sequence of Desulfotignum phosphitoxidans DSM 13687 Strain FiPS-3.</title>
        <authorList>
            <person name="Poehlein A."/>
            <person name="Daniel R."/>
            <person name="Simeonova D.D."/>
        </authorList>
    </citation>
    <scope>NUCLEOTIDE SEQUENCE [LARGE SCALE GENOMIC DNA]</scope>
    <source>
        <strain evidence="1 2">DSM 13687</strain>
    </source>
</reference>
<evidence type="ECO:0000313" key="1">
    <source>
        <dbReference type="EMBL" id="EMS80980.1"/>
    </source>
</evidence>
<dbReference type="EMBL" id="APJX01000001">
    <property type="protein sequence ID" value="EMS80980.1"/>
    <property type="molecule type" value="Genomic_DNA"/>
</dbReference>
<protein>
    <submittedName>
        <fullName evidence="1">Uncharacterized protein</fullName>
    </submittedName>
</protein>
<name>S0G222_9BACT</name>
<evidence type="ECO:0000313" key="2">
    <source>
        <dbReference type="Proteomes" id="UP000014216"/>
    </source>
</evidence>
<dbReference type="Proteomes" id="UP000014216">
    <property type="component" value="Unassembled WGS sequence"/>
</dbReference>
<gene>
    <name evidence="1" type="ORF">Dpo_1c01110</name>
</gene>
<comment type="caution">
    <text evidence="1">The sequence shown here is derived from an EMBL/GenBank/DDBJ whole genome shotgun (WGS) entry which is preliminary data.</text>
</comment>
<proteinExistence type="predicted"/>
<keyword evidence="2" id="KW-1185">Reference proteome</keyword>
<dbReference type="AlphaFoldDB" id="S0G222"/>
<organism evidence="1 2">
    <name type="scientific">Desulfotignum phosphitoxidans DSM 13687</name>
    <dbReference type="NCBI Taxonomy" id="1286635"/>
    <lineage>
        <taxon>Bacteria</taxon>
        <taxon>Pseudomonadati</taxon>
        <taxon>Thermodesulfobacteriota</taxon>
        <taxon>Desulfobacteria</taxon>
        <taxon>Desulfobacterales</taxon>
        <taxon>Desulfobacteraceae</taxon>
        <taxon>Desulfotignum</taxon>
    </lineage>
</organism>